<dbReference type="InterPro" id="IPR029016">
    <property type="entry name" value="GAF-like_dom_sf"/>
</dbReference>
<evidence type="ECO:0000259" key="1">
    <source>
        <dbReference type="PROSITE" id="PS50112"/>
    </source>
</evidence>
<dbReference type="InterPro" id="IPR000014">
    <property type="entry name" value="PAS"/>
</dbReference>
<dbReference type="CDD" id="cd00130">
    <property type="entry name" value="PAS"/>
    <property type="match status" value="1"/>
</dbReference>
<gene>
    <name evidence="2" type="ORF">HYZ11_16315</name>
</gene>
<dbReference type="AlphaFoldDB" id="A0A932I1B4"/>
<proteinExistence type="predicted"/>
<organism evidence="2 3">
    <name type="scientific">Tectimicrobiota bacterium</name>
    <dbReference type="NCBI Taxonomy" id="2528274"/>
    <lineage>
        <taxon>Bacteria</taxon>
        <taxon>Pseudomonadati</taxon>
        <taxon>Nitrospinota/Tectimicrobiota group</taxon>
        <taxon>Candidatus Tectimicrobiota</taxon>
    </lineage>
</organism>
<dbReference type="SUPFAM" id="SSF55781">
    <property type="entry name" value="GAF domain-like"/>
    <property type="match status" value="1"/>
</dbReference>
<evidence type="ECO:0000313" key="3">
    <source>
        <dbReference type="Proteomes" id="UP000782312"/>
    </source>
</evidence>
<dbReference type="InterPro" id="IPR003018">
    <property type="entry name" value="GAF"/>
</dbReference>
<dbReference type="Proteomes" id="UP000782312">
    <property type="component" value="Unassembled WGS sequence"/>
</dbReference>
<dbReference type="InterPro" id="IPR035965">
    <property type="entry name" value="PAS-like_dom_sf"/>
</dbReference>
<dbReference type="SMART" id="SM00091">
    <property type="entry name" value="PAS"/>
    <property type="match status" value="1"/>
</dbReference>
<dbReference type="Pfam" id="PF13185">
    <property type="entry name" value="GAF_2"/>
    <property type="match status" value="1"/>
</dbReference>
<dbReference type="EMBL" id="JACPUR010000038">
    <property type="protein sequence ID" value="MBI3129172.1"/>
    <property type="molecule type" value="Genomic_DNA"/>
</dbReference>
<dbReference type="PROSITE" id="PS50112">
    <property type="entry name" value="PAS"/>
    <property type="match status" value="1"/>
</dbReference>
<sequence length="290" mass="32071">MLRPRSLLDLLQQALDLGIRLLSARFASLALLDEPGTAFEHFLAAGTDGALPSPPPDPRGRGILSLLIRDPRPLRLNDAAEDPASLGLPGRLPPVGSFLGMPITSRGKVRGTLCFAEKKAGPGFRLADERVAESLSRLAADILEDVAPRTEILRSLELFRGVLEPGASVITTPAPVREVLYWNKGAEELFGFTAEEALGRRLPDLNVPMEGREYWRKHIQPGLMLRLQEGRDAPFEAFRLHKSGERIRVRVVMSPIRHEVAGIMAVTRVYKYRRARPEDIQNPVPGSDLF</sequence>
<protein>
    <submittedName>
        <fullName evidence="2">GAF domain-containing protein</fullName>
    </submittedName>
</protein>
<dbReference type="Gene3D" id="3.30.450.20">
    <property type="entry name" value="PAS domain"/>
    <property type="match status" value="1"/>
</dbReference>
<feature type="domain" description="PAS" evidence="1">
    <location>
        <begin position="155"/>
        <end position="200"/>
    </location>
</feature>
<accession>A0A932I1B4</accession>
<dbReference type="Gene3D" id="3.30.450.40">
    <property type="match status" value="1"/>
</dbReference>
<comment type="caution">
    <text evidence="2">The sequence shown here is derived from an EMBL/GenBank/DDBJ whole genome shotgun (WGS) entry which is preliminary data.</text>
</comment>
<reference evidence="2" key="1">
    <citation type="submission" date="2020-07" db="EMBL/GenBank/DDBJ databases">
        <title>Huge and variable diversity of episymbiotic CPR bacteria and DPANN archaea in groundwater ecosystems.</title>
        <authorList>
            <person name="He C.Y."/>
            <person name="Keren R."/>
            <person name="Whittaker M."/>
            <person name="Farag I.F."/>
            <person name="Doudna J."/>
            <person name="Cate J.H.D."/>
            <person name="Banfield J.F."/>
        </authorList>
    </citation>
    <scope>NUCLEOTIDE SEQUENCE</scope>
    <source>
        <strain evidence="2">NC_groundwater_763_Ag_S-0.2um_68_21</strain>
    </source>
</reference>
<dbReference type="Pfam" id="PF13426">
    <property type="entry name" value="PAS_9"/>
    <property type="match status" value="1"/>
</dbReference>
<dbReference type="NCBIfam" id="TIGR00229">
    <property type="entry name" value="sensory_box"/>
    <property type="match status" value="1"/>
</dbReference>
<dbReference type="SUPFAM" id="SSF55785">
    <property type="entry name" value="PYP-like sensor domain (PAS domain)"/>
    <property type="match status" value="1"/>
</dbReference>
<evidence type="ECO:0000313" key="2">
    <source>
        <dbReference type="EMBL" id="MBI3129172.1"/>
    </source>
</evidence>
<name>A0A932I1B4_UNCTE</name>
<dbReference type="SMART" id="SM00065">
    <property type="entry name" value="GAF"/>
    <property type="match status" value="1"/>
</dbReference>